<dbReference type="EMBL" id="BMFV01000017">
    <property type="protein sequence ID" value="GGH83047.1"/>
    <property type="molecule type" value="Genomic_DNA"/>
</dbReference>
<evidence type="ECO:0000256" key="1">
    <source>
        <dbReference type="SAM" id="MobiDB-lite"/>
    </source>
</evidence>
<dbReference type="Proteomes" id="UP000656813">
    <property type="component" value="Unassembled WGS sequence"/>
</dbReference>
<reference evidence="5" key="2">
    <citation type="submission" date="2020-09" db="EMBL/GenBank/DDBJ databases">
        <authorList>
            <person name="Sun Q."/>
            <person name="Zhou Y."/>
        </authorList>
    </citation>
    <scope>NUCLEOTIDE SEQUENCE</scope>
    <source>
        <strain evidence="5">CGMCC 1.12777</strain>
    </source>
</reference>
<reference evidence="5" key="1">
    <citation type="journal article" date="2014" name="Int. J. Syst. Evol. Microbiol.">
        <title>Complete genome sequence of Corynebacterium casei LMG S-19264T (=DSM 44701T), isolated from a smear-ripened cheese.</title>
        <authorList>
            <consortium name="US DOE Joint Genome Institute (JGI-PGF)"/>
            <person name="Walter F."/>
            <person name="Albersmeier A."/>
            <person name="Kalinowski J."/>
            <person name="Ruckert C."/>
        </authorList>
    </citation>
    <scope>NUCLEOTIDE SEQUENCE</scope>
    <source>
        <strain evidence="5">CGMCC 1.12777</strain>
    </source>
</reference>
<keyword evidence="2" id="KW-0732">Signal</keyword>
<comment type="caution">
    <text evidence="5">The sequence shown here is derived from an EMBL/GenBank/DDBJ whole genome shotgun (WGS) entry which is preliminary data.</text>
</comment>
<evidence type="ECO:0000256" key="2">
    <source>
        <dbReference type="SAM" id="SignalP"/>
    </source>
</evidence>
<dbReference type="InterPro" id="IPR023158">
    <property type="entry name" value="YerB-like_sf"/>
</dbReference>
<dbReference type="InterPro" id="IPR021416">
    <property type="entry name" value="DUF3048_N"/>
</dbReference>
<keyword evidence="6" id="KW-1185">Reference proteome</keyword>
<evidence type="ECO:0000313" key="6">
    <source>
        <dbReference type="Proteomes" id="UP000656813"/>
    </source>
</evidence>
<feature type="compositionally biased region" description="Basic and acidic residues" evidence="1">
    <location>
        <begin position="27"/>
        <end position="48"/>
    </location>
</feature>
<feature type="domain" description="DUF3048" evidence="3">
    <location>
        <begin position="55"/>
        <end position="196"/>
    </location>
</feature>
<name>A0A8J2ZWV7_9BACL</name>
<gene>
    <name evidence="5" type="primary">yerB</name>
    <name evidence="5" type="ORF">GCM10007096_23330</name>
</gene>
<feature type="signal peptide" evidence="2">
    <location>
        <begin position="1"/>
        <end position="22"/>
    </location>
</feature>
<feature type="region of interest" description="Disordered" evidence="1">
    <location>
        <begin position="27"/>
        <end position="57"/>
    </location>
</feature>
<dbReference type="InterPro" id="IPR035328">
    <property type="entry name" value="DUF3048_C"/>
</dbReference>
<protein>
    <submittedName>
        <fullName evidence="5">Putative lipoprotein YerB</fullName>
    </submittedName>
</protein>
<dbReference type="SUPFAM" id="SSF159774">
    <property type="entry name" value="YerB-like"/>
    <property type="match status" value="1"/>
</dbReference>
<proteinExistence type="predicted"/>
<evidence type="ECO:0000259" key="3">
    <source>
        <dbReference type="Pfam" id="PF11258"/>
    </source>
</evidence>
<organism evidence="5 6">
    <name type="scientific">Pullulanibacillus pueri</name>
    <dbReference type="NCBI Taxonomy" id="1437324"/>
    <lineage>
        <taxon>Bacteria</taxon>
        <taxon>Bacillati</taxon>
        <taxon>Bacillota</taxon>
        <taxon>Bacilli</taxon>
        <taxon>Bacillales</taxon>
        <taxon>Sporolactobacillaceae</taxon>
        <taxon>Pullulanibacillus</taxon>
    </lineage>
</organism>
<feature type="domain" description="DUF3048" evidence="4">
    <location>
        <begin position="225"/>
        <end position="333"/>
    </location>
</feature>
<dbReference type="RefSeq" id="WP_188497555.1">
    <property type="nucleotide sequence ID" value="NZ_BMFV01000017.1"/>
</dbReference>
<dbReference type="PROSITE" id="PS51257">
    <property type="entry name" value="PROKAR_LIPOPROTEIN"/>
    <property type="match status" value="1"/>
</dbReference>
<evidence type="ECO:0000313" key="5">
    <source>
        <dbReference type="EMBL" id="GGH83047.1"/>
    </source>
</evidence>
<feature type="chain" id="PRO_5035281183" evidence="2">
    <location>
        <begin position="23"/>
        <end position="350"/>
    </location>
</feature>
<dbReference type="AlphaFoldDB" id="A0A8J2ZWV7"/>
<accession>A0A8J2ZWV7</accession>
<evidence type="ECO:0000259" key="4">
    <source>
        <dbReference type="Pfam" id="PF17479"/>
    </source>
</evidence>
<dbReference type="Pfam" id="PF11258">
    <property type="entry name" value="DUF3048"/>
    <property type="match status" value="1"/>
</dbReference>
<sequence length="350" mass="39001">MRKSLHVLGLVLAFLFLLTACAKDNEASTKEQEKSKASEKTTTEKGEPTTKVYPLTGLPAGDDDINRRVLAVMVNNHALARPQSGLHKADIVYEALTEARITRFLAIFQSQKPEVIGPVRSARHYFVDLSQGYGAIYIAHGWSPQAEKKLKSGGIDYIQGLYHDGTWFKRASFRQAPHNSYLPYDNAIEGAKTKGYDLTQDVKPLPFLEKAEVSKIPGNDVGIATITYSSDNVVSYVYHSEDGLFYRHINGEQAEDRETKTPLTAANVFIVSSDHSFINNNNYRRDIDLTKGGPAYLLQHGKVQKLEWKNVDGRLLPYKDGTAVKFVPGQTWINIVESDPGLDKLVTLTD</sequence>
<dbReference type="Pfam" id="PF17479">
    <property type="entry name" value="DUF3048_C"/>
    <property type="match status" value="1"/>
</dbReference>
<keyword evidence="5" id="KW-0449">Lipoprotein</keyword>
<dbReference type="Gene3D" id="3.50.90.10">
    <property type="entry name" value="YerB-like"/>
    <property type="match status" value="1"/>
</dbReference>